<reference evidence="1 2" key="1">
    <citation type="submission" date="2020-07" db="EMBL/GenBank/DDBJ databases">
        <title>isolation of Luteimonas sp. SJ-16.</title>
        <authorList>
            <person name="Huang X.-X."/>
            <person name="Xu L."/>
            <person name="Sun J.-Q."/>
        </authorList>
    </citation>
    <scope>NUCLEOTIDE SEQUENCE [LARGE SCALE GENOMIC DNA]</scope>
    <source>
        <strain evidence="1 2">SJ-16</strain>
    </source>
</reference>
<accession>A0A7Z0QQ72</accession>
<dbReference type="Proteomes" id="UP000589896">
    <property type="component" value="Unassembled WGS sequence"/>
</dbReference>
<sequence length="117" mass="13190">MSGQKLVALTRMLAERTERGELKWEESERPGVFQVSFSNSSVRILHRDSRLQRGSTEYVISIINSLGVEVDEIGDESMPTEGAYSLMKQMYEQARRKAMGVDTAIDSIIEDLESGIF</sequence>
<protein>
    <submittedName>
        <fullName evidence="1">Uncharacterized protein</fullName>
    </submittedName>
</protein>
<evidence type="ECO:0000313" key="2">
    <source>
        <dbReference type="Proteomes" id="UP000589896"/>
    </source>
</evidence>
<dbReference type="EMBL" id="JACCJZ010000008">
    <property type="protein sequence ID" value="NYZ61802.1"/>
    <property type="molecule type" value="Genomic_DNA"/>
</dbReference>
<organism evidence="1 2">
    <name type="scientific">Luteimonas deserti</name>
    <dbReference type="NCBI Taxonomy" id="2752306"/>
    <lineage>
        <taxon>Bacteria</taxon>
        <taxon>Pseudomonadati</taxon>
        <taxon>Pseudomonadota</taxon>
        <taxon>Gammaproteobacteria</taxon>
        <taxon>Lysobacterales</taxon>
        <taxon>Lysobacteraceae</taxon>
        <taxon>Luteimonas</taxon>
    </lineage>
</organism>
<gene>
    <name evidence="1" type="ORF">H0E82_03345</name>
</gene>
<comment type="caution">
    <text evidence="1">The sequence shown here is derived from an EMBL/GenBank/DDBJ whole genome shotgun (WGS) entry which is preliminary data.</text>
</comment>
<name>A0A7Z0QQ72_9GAMM</name>
<dbReference type="RefSeq" id="WP_180543713.1">
    <property type="nucleotide sequence ID" value="NZ_JACCJZ010000008.1"/>
</dbReference>
<proteinExistence type="predicted"/>
<evidence type="ECO:0000313" key="1">
    <source>
        <dbReference type="EMBL" id="NYZ61802.1"/>
    </source>
</evidence>
<keyword evidence="2" id="KW-1185">Reference proteome</keyword>
<dbReference type="AlphaFoldDB" id="A0A7Z0QQ72"/>